<name>A0A9X9Q1V9_GULGU</name>
<dbReference type="Gene3D" id="3.40.1090.10">
    <property type="entry name" value="Cytosolic phospholipase A2 catalytic domain"/>
    <property type="match status" value="1"/>
</dbReference>
<gene>
    <name evidence="3" type="ORF">BN2614_LOCUS1</name>
</gene>
<accession>A0A9X9Q1V9</accession>
<feature type="non-terminal residue" evidence="3">
    <location>
        <position position="108"/>
    </location>
</feature>
<dbReference type="GO" id="GO:0047498">
    <property type="term" value="F:calcium-dependent phospholipase A2 activity"/>
    <property type="evidence" value="ECO:0007669"/>
    <property type="project" value="TreeGrafter"/>
</dbReference>
<dbReference type="Pfam" id="PF18695">
    <property type="entry name" value="cPLA2_C2"/>
    <property type="match status" value="1"/>
</dbReference>
<dbReference type="EMBL" id="CYRY02021071">
    <property type="protein sequence ID" value="VCW97239.1"/>
    <property type="molecule type" value="Genomic_DNA"/>
</dbReference>
<dbReference type="PANTHER" id="PTHR10728:SF31">
    <property type="entry name" value="CYTOSOLIC PHOSPHOLIPASE A2 DELTA"/>
    <property type="match status" value="1"/>
</dbReference>
<dbReference type="PANTHER" id="PTHR10728">
    <property type="entry name" value="CYTOSOLIC PHOSPHOLIPASE A2"/>
    <property type="match status" value="1"/>
</dbReference>
<organism evidence="3 4">
    <name type="scientific">Gulo gulo</name>
    <name type="common">Wolverine</name>
    <name type="synonym">Gluton</name>
    <dbReference type="NCBI Taxonomy" id="48420"/>
    <lineage>
        <taxon>Eukaryota</taxon>
        <taxon>Metazoa</taxon>
        <taxon>Chordata</taxon>
        <taxon>Craniata</taxon>
        <taxon>Vertebrata</taxon>
        <taxon>Euteleostomi</taxon>
        <taxon>Mammalia</taxon>
        <taxon>Eutheria</taxon>
        <taxon>Laurasiatheria</taxon>
        <taxon>Carnivora</taxon>
        <taxon>Caniformia</taxon>
        <taxon>Musteloidea</taxon>
        <taxon>Mustelidae</taxon>
        <taxon>Guloninae</taxon>
        <taxon>Gulo</taxon>
    </lineage>
</organism>
<feature type="compositionally biased region" description="Low complexity" evidence="1">
    <location>
        <begin position="7"/>
        <end position="24"/>
    </location>
</feature>
<feature type="domain" description="Cytosolic phospholipases A2 C2-domain" evidence="2">
    <location>
        <begin position="1"/>
        <end position="59"/>
    </location>
</feature>
<dbReference type="GO" id="GO:0046475">
    <property type="term" value="P:glycerophospholipid catabolic process"/>
    <property type="evidence" value="ECO:0007669"/>
    <property type="project" value="TreeGrafter"/>
</dbReference>
<dbReference type="GO" id="GO:0005829">
    <property type="term" value="C:cytosol"/>
    <property type="evidence" value="ECO:0007669"/>
    <property type="project" value="TreeGrafter"/>
</dbReference>
<proteinExistence type="predicted"/>
<dbReference type="InterPro" id="IPR040723">
    <property type="entry name" value="cPLA2_C2"/>
</dbReference>
<feature type="region of interest" description="Disordered" evidence="1">
    <location>
        <begin position="1"/>
        <end position="26"/>
    </location>
</feature>
<sequence>MAAQEGKLSARLRSSASNSWSSDKSAGHLTVPLRSLAVGKEVTFHIPTANTPGVRLQLKAEGCPKELDVHLGFDLCAEEKAFLSRRKQVVAKALKQVLQLDRDLQEDE</sequence>
<protein>
    <recommendedName>
        <fullName evidence="2">Cytosolic phospholipases A2 C2-domain domain-containing protein</fullName>
    </recommendedName>
</protein>
<comment type="caution">
    <text evidence="3">The sequence shown here is derived from an EMBL/GenBank/DDBJ whole genome shotgun (WGS) entry which is preliminary data.</text>
</comment>
<dbReference type="AlphaFoldDB" id="A0A9X9Q1V9"/>
<evidence type="ECO:0000256" key="1">
    <source>
        <dbReference type="SAM" id="MobiDB-lite"/>
    </source>
</evidence>
<evidence type="ECO:0000313" key="3">
    <source>
        <dbReference type="EMBL" id="VCW97239.1"/>
    </source>
</evidence>
<reference evidence="3 4" key="1">
    <citation type="submission" date="2018-10" db="EMBL/GenBank/DDBJ databases">
        <authorList>
            <person name="Ekblom R."/>
            <person name="Jareborg N."/>
        </authorList>
    </citation>
    <scope>NUCLEOTIDE SEQUENCE [LARGE SCALE GENOMIC DNA]</scope>
    <source>
        <tissue evidence="3">Muscle</tissue>
    </source>
</reference>
<dbReference type="SUPFAM" id="SSF52151">
    <property type="entry name" value="FabD/lysophospholipase-like"/>
    <property type="match status" value="1"/>
</dbReference>
<keyword evidence="4" id="KW-1185">Reference proteome</keyword>
<dbReference type="GO" id="GO:0005509">
    <property type="term" value="F:calcium ion binding"/>
    <property type="evidence" value="ECO:0007669"/>
    <property type="project" value="TreeGrafter"/>
</dbReference>
<evidence type="ECO:0000259" key="2">
    <source>
        <dbReference type="Pfam" id="PF18695"/>
    </source>
</evidence>
<dbReference type="InterPro" id="IPR016035">
    <property type="entry name" value="Acyl_Trfase/lysoPLipase"/>
</dbReference>
<evidence type="ECO:0000313" key="4">
    <source>
        <dbReference type="Proteomes" id="UP000269945"/>
    </source>
</evidence>
<dbReference type="GO" id="GO:0005544">
    <property type="term" value="F:calcium-dependent phospholipid binding"/>
    <property type="evidence" value="ECO:0007669"/>
    <property type="project" value="TreeGrafter"/>
</dbReference>
<dbReference type="Proteomes" id="UP000269945">
    <property type="component" value="Unassembled WGS sequence"/>
</dbReference>